<feature type="transmembrane region" description="Helical" evidence="1">
    <location>
        <begin position="76"/>
        <end position="99"/>
    </location>
</feature>
<dbReference type="Pfam" id="PF14079">
    <property type="entry name" value="DUF4260"/>
    <property type="match status" value="1"/>
</dbReference>
<accession>A0ABV7P5L6</accession>
<dbReference type="InterPro" id="IPR025356">
    <property type="entry name" value="DUF4260"/>
</dbReference>
<dbReference type="RefSeq" id="WP_378243874.1">
    <property type="nucleotide sequence ID" value="NZ_JBHRWK010000064.1"/>
</dbReference>
<dbReference type="Proteomes" id="UP001595645">
    <property type="component" value="Unassembled WGS sequence"/>
</dbReference>
<sequence length="128" mass="14183">MRIAEDSTRKLPIRFQRAENLIIAAAVVVGFVYLDFSWWWLLALFLAFDASAVGYLVNERVGAVCYNVVHSYFAPAALLLGYVLTSADWCAFLGLVWAFHIACDRALGYGLKFASGFQDTHLGRVGKG</sequence>
<evidence type="ECO:0000313" key="3">
    <source>
        <dbReference type="Proteomes" id="UP001595645"/>
    </source>
</evidence>
<protein>
    <submittedName>
        <fullName evidence="2">DUF4260 domain-containing protein</fullName>
    </submittedName>
</protein>
<keyword evidence="3" id="KW-1185">Reference proteome</keyword>
<keyword evidence="1" id="KW-0812">Transmembrane</keyword>
<gene>
    <name evidence="2" type="ORF">ACFOSH_33615</name>
</gene>
<proteinExistence type="predicted"/>
<name>A0ABV7P5L6_9PSEU</name>
<organism evidence="2 3">
    <name type="scientific">Amycolatopsis speibonae</name>
    <dbReference type="NCBI Taxonomy" id="1450224"/>
    <lineage>
        <taxon>Bacteria</taxon>
        <taxon>Bacillati</taxon>
        <taxon>Actinomycetota</taxon>
        <taxon>Actinomycetes</taxon>
        <taxon>Pseudonocardiales</taxon>
        <taxon>Pseudonocardiaceae</taxon>
        <taxon>Amycolatopsis</taxon>
    </lineage>
</organism>
<feature type="transmembrane region" description="Helical" evidence="1">
    <location>
        <begin position="21"/>
        <end position="48"/>
    </location>
</feature>
<dbReference type="EMBL" id="JBHRWK010000064">
    <property type="protein sequence ID" value="MFC3454400.1"/>
    <property type="molecule type" value="Genomic_DNA"/>
</dbReference>
<keyword evidence="1" id="KW-0472">Membrane</keyword>
<evidence type="ECO:0000256" key="1">
    <source>
        <dbReference type="SAM" id="Phobius"/>
    </source>
</evidence>
<reference evidence="3" key="1">
    <citation type="journal article" date="2019" name="Int. J. Syst. Evol. Microbiol.">
        <title>The Global Catalogue of Microorganisms (GCM) 10K type strain sequencing project: providing services to taxonomists for standard genome sequencing and annotation.</title>
        <authorList>
            <consortium name="The Broad Institute Genomics Platform"/>
            <consortium name="The Broad Institute Genome Sequencing Center for Infectious Disease"/>
            <person name="Wu L."/>
            <person name="Ma J."/>
        </authorList>
    </citation>
    <scope>NUCLEOTIDE SEQUENCE [LARGE SCALE GENOMIC DNA]</scope>
    <source>
        <strain evidence="3">CGMCC 4.7676</strain>
    </source>
</reference>
<keyword evidence="1" id="KW-1133">Transmembrane helix</keyword>
<comment type="caution">
    <text evidence="2">The sequence shown here is derived from an EMBL/GenBank/DDBJ whole genome shotgun (WGS) entry which is preliminary data.</text>
</comment>
<evidence type="ECO:0000313" key="2">
    <source>
        <dbReference type="EMBL" id="MFC3454400.1"/>
    </source>
</evidence>